<feature type="region of interest" description="Disordered" evidence="1">
    <location>
        <begin position="54"/>
        <end position="86"/>
    </location>
</feature>
<evidence type="ECO:0000313" key="3">
    <source>
        <dbReference type="EMBL" id="QQB81985.1"/>
    </source>
</evidence>
<accession>A0AB37G6F1</accession>
<dbReference type="EMBL" id="CP065628">
    <property type="protein sequence ID" value="QPR30148.1"/>
    <property type="molecule type" value="Genomic_DNA"/>
</dbReference>
<dbReference type="Proteomes" id="UP000594774">
    <property type="component" value="Chromosome"/>
</dbReference>
<evidence type="ECO:0000313" key="2">
    <source>
        <dbReference type="EMBL" id="QPR30148.1"/>
    </source>
</evidence>
<organism evidence="2 4">
    <name type="scientific">Corynebacterium amycolatum</name>
    <dbReference type="NCBI Taxonomy" id="43765"/>
    <lineage>
        <taxon>Bacteria</taxon>
        <taxon>Bacillati</taxon>
        <taxon>Actinomycetota</taxon>
        <taxon>Actinomycetes</taxon>
        <taxon>Mycobacteriales</taxon>
        <taxon>Corynebacteriaceae</taxon>
        <taxon>Corynebacterium</taxon>
    </lineage>
</organism>
<evidence type="ECO:0000313" key="5">
    <source>
        <dbReference type="Proteomes" id="UP000595198"/>
    </source>
</evidence>
<feature type="compositionally biased region" description="Polar residues" evidence="1">
    <location>
        <begin position="331"/>
        <end position="340"/>
    </location>
</feature>
<evidence type="ECO:0000313" key="4">
    <source>
        <dbReference type="Proteomes" id="UP000594774"/>
    </source>
</evidence>
<keyword evidence="5" id="KW-1185">Reference proteome</keyword>
<sequence length="360" mass="36975">MPMRFHLVHTSSAQARARGRHRRAALAAGVVGMVSLSGCMSASSALELPFTEDKSEPTGIAMPKFSSPDLPSTPVPTTESKAKDKGPCDLDDVTLAACLPLTTALASTGPGEALVATDDGALTAVAPGKTPREVARLGAPAKQLLPSPSVEEDRQVFVLRNDDTIARVTIVEGGTADVRELPDLSEPGILGIYFDRASGDRSPHKLLVGDPGIEFQQFCHGPDGMPPLATAILDGTPQLVQLTGPVITPLGGVDLNDSIGGCAVMGDRVVIAIPDAQKVISMPVGPKSSGPDAAWEVKGSPEVLVDGDFGHISHVAAVAANQGIEVWGATTNKTAGAQPSESDERVVRLPSDGAAGGSPD</sequence>
<name>A0AB37G6F1_CORAY</name>
<gene>
    <name evidence="2" type="ORF">I6G95_07840</name>
    <name evidence="3" type="ORF">I6H48_08405</name>
</gene>
<proteinExistence type="predicted"/>
<dbReference type="AlphaFoldDB" id="A0AB37G6F1"/>
<reference evidence="4 5" key="1">
    <citation type="submission" date="2020-12" db="EMBL/GenBank/DDBJ databases">
        <title>FDA dAtabase for Regulatory Grade micrObial Sequences (FDA-ARGOS): Supporting development and validation of Infectious Disease Dx tests.</title>
        <authorList>
            <person name="Sproer C."/>
            <person name="Gronow S."/>
            <person name="Severitt S."/>
            <person name="Schroder I."/>
            <person name="Tallon L."/>
            <person name="Sadzewicz L."/>
            <person name="Zhao X."/>
            <person name="Boylan J."/>
            <person name="Ott S."/>
            <person name="Bowen H."/>
            <person name="Vavikolanu K."/>
            <person name="Mehta A."/>
            <person name="Aluvathingal J."/>
            <person name="Nadendla S."/>
            <person name="Lowell S."/>
            <person name="Myers T."/>
            <person name="Yan Y."/>
            <person name="Sichtig H."/>
        </authorList>
    </citation>
    <scope>NUCLEOTIDE SEQUENCE [LARGE SCALE GENOMIC DNA]</scope>
    <source>
        <strain evidence="2 4">FDAARGOS_938</strain>
        <strain evidence="3 5">FDAARGOS_991</strain>
    </source>
</reference>
<dbReference type="Proteomes" id="UP000595198">
    <property type="component" value="Chromosome"/>
</dbReference>
<protein>
    <submittedName>
        <fullName evidence="2">Glucose dehydrogenase</fullName>
    </submittedName>
</protein>
<evidence type="ECO:0000256" key="1">
    <source>
        <dbReference type="SAM" id="MobiDB-lite"/>
    </source>
</evidence>
<dbReference type="EMBL" id="CP066023">
    <property type="protein sequence ID" value="QQB81985.1"/>
    <property type="molecule type" value="Genomic_DNA"/>
</dbReference>
<feature type="region of interest" description="Disordered" evidence="1">
    <location>
        <begin position="331"/>
        <end position="360"/>
    </location>
</feature>